<feature type="region of interest" description="Disordered" evidence="1">
    <location>
        <begin position="65"/>
        <end position="108"/>
    </location>
</feature>
<evidence type="ECO:0000313" key="2">
    <source>
        <dbReference type="EMBL" id="GEU46186.1"/>
    </source>
</evidence>
<dbReference type="EMBL" id="BKCJ010002091">
    <property type="protein sequence ID" value="GEU46186.1"/>
    <property type="molecule type" value="Genomic_DNA"/>
</dbReference>
<organism evidence="2">
    <name type="scientific">Tanacetum cinerariifolium</name>
    <name type="common">Dalmatian daisy</name>
    <name type="synonym">Chrysanthemum cinerariifolium</name>
    <dbReference type="NCBI Taxonomy" id="118510"/>
    <lineage>
        <taxon>Eukaryota</taxon>
        <taxon>Viridiplantae</taxon>
        <taxon>Streptophyta</taxon>
        <taxon>Embryophyta</taxon>
        <taxon>Tracheophyta</taxon>
        <taxon>Spermatophyta</taxon>
        <taxon>Magnoliopsida</taxon>
        <taxon>eudicotyledons</taxon>
        <taxon>Gunneridae</taxon>
        <taxon>Pentapetalae</taxon>
        <taxon>asterids</taxon>
        <taxon>campanulids</taxon>
        <taxon>Asterales</taxon>
        <taxon>Asteraceae</taxon>
        <taxon>Asteroideae</taxon>
        <taxon>Anthemideae</taxon>
        <taxon>Anthemidinae</taxon>
        <taxon>Tanacetum</taxon>
    </lineage>
</organism>
<proteinExistence type="predicted"/>
<comment type="caution">
    <text evidence="2">The sequence shown here is derived from an EMBL/GenBank/DDBJ whole genome shotgun (WGS) entry which is preliminary data.</text>
</comment>
<sequence>MAWNLGPRMIAVKSSQAEIRSEISSLKSDTSKIKSMMTKIYHAFKGQSLTPSSSMPQTTVAITKGPTNVGGEDATQADTEEPPSHTKREHVAMEDDTKKHESDKDEEEPTNAIPITTMHHLTNGEINEYLKKEDKIKKAAEEAKRFEMTKNEVIKIVQEEAEKIGIDLKKVISGKAGEKFKKAQDAKMEVHRPFRFSDFRVIELDELGPIIQKKKNAIAKDRMTSLGKRYERLKKIPKEHGIQYAPPAPILEQAPSQSSRRKRKHMELELEIKVPRLECNRSFPEGVSFVNNMIIEEPKYGIFFTYVFSDQAYQSWNDIHNIGIDSLENRVTRPKKYFELSTTEAIQADCDVKATNIILQGLLPKERECKPYDEFNKFAYKKGETLLNTKFLNTLPPKWSKFVTDVKLVRDLHTTNVDQLHAYLGQHEFHANECTKPKSKRDKSWFKDKVLLDQAQANGQILHEEELAFLADPGIAEAQTTQTVITHNVAYQADDLDAYGSDCDEINTAKVSLMANLSHYGSDNLAEKAQQLEPKLYDRNVIQKTNAIVIRDSEETLMLAEESQLSTKQAFWSKNSVNSSEPTPSTRPTQVKVPKVSMVNTSLKKLKHHLSSFDVVIKERTTATAITEGTWGFKHTKACFRDEIIPFVKALKDLFNSFDQFLVDELYEVQNVFYQMEQAVEQHRVESKTFQDKMNKVLNANERLLEQVISKDVVNIVVTSTVNNAYEPVHACERCVKLETKLQNNFIKREIYDKFFKRYTTL</sequence>
<dbReference type="AlphaFoldDB" id="A0A6L2KA01"/>
<accession>A0A6L2KA01</accession>
<protein>
    <submittedName>
        <fullName evidence="2">Uncharacterized protein</fullName>
    </submittedName>
</protein>
<name>A0A6L2KA01_TANCI</name>
<evidence type="ECO:0000256" key="1">
    <source>
        <dbReference type="SAM" id="MobiDB-lite"/>
    </source>
</evidence>
<feature type="compositionally biased region" description="Basic and acidic residues" evidence="1">
    <location>
        <begin position="82"/>
        <end position="103"/>
    </location>
</feature>
<gene>
    <name evidence="2" type="ORF">Tci_018164</name>
</gene>
<reference evidence="2" key="1">
    <citation type="journal article" date="2019" name="Sci. Rep.">
        <title>Draft genome of Tanacetum cinerariifolium, the natural source of mosquito coil.</title>
        <authorList>
            <person name="Yamashiro T."/>
            <person name="Shiraishi A."/>
            <person name="Satake H."/>
            <person name="Nakayama K."/>
        </authorList>
    </citation>
    <scope>NUCLEOTIDE SEQUENCE</scope>
</reference>